<dbReference type="Proteomes" id="UP000325313">
    <property type="component" value="Unassembled WGS sequence"/>
</dbReference>
<sequence length="119" mass="12269">MRDLGPTSAAREPFLASSGAAEQAADGRGGGSELPLAATFGSFGSSPSELLQPPLIDPLLASMTPNTPTPTTRTMPITQPDLNPTDPNATPRASATEPAPSDEVVLKFRSGLVLNCHIM</sequence>
<gene>
    <name evidence="2" type="ORF">PGTUg99_019151</name>
</gene>
<accession>A0A5B0REN3</accession>
<dbReference type="EMBL" id="VDEP01000204">
    <property type="protein sequence ID" value="KAA1124256.1"/>
    <property type="molecule type" value="Genomic_DNA"/>
</dbReference>
<organism evidence="2 3">
    <name type="scientific">Puccinia graminis f. sp. tritici</name>
    <dbReference type="NCBI Taxonomy" id="56615"/>
    <lineage>
        <taxon>Eukaryota</taxon>
        <taxon>Fungi</taxon>
        <taxon>Dikarya</taxon>
        <taxon>Basidiomycota</taxon>
        <taxon>Pucciniomycotina</taxon>
        <taxon>Pucciniomycetes</taxon>
        <taxon>Pucciniales</taxon>
        <taxon>Pucciniaceae</taxon>
        <taxon>Puccinia</taxon>
    </lineage>
</organism>
<name>A0A5B0REN3_PUCGR</name>
<feature type="compositionally biased region" description="Low complexity" evidence="1">
    <location>
        <begin position="64"/>
        <end position="80"/>
    </location>
</feature>
<feature type="region of interest" description="Disordered" evidence="1">
    <location>
        <begin position="1"/>
        <end position="102"/>
    </location>
</feature>
<reference evidence="2 3" key="1">
    <citation type="submission" date="2019-05" db="EMBL/GenBank/DDBJ databases">
        <title>Emergence of the Ug99 lineage of the wheat stem rust pathogen through somatic hybridization.</title>
        <authorList>
            <person name="Li F."/>
            <person name="Upadhyaya N.M."/>
            <person name="Sperschneider J."/>
            <person name="Matny O."/>
            <person name="Nguyen-Phuc H."/>
            <person name="Mago R."/>
            <person name="Raley C."/>
            <person name="Miller M.E."/>
            <person name="Silverstein K.A.T."/>
            <person name="Henningsen E."/>
            <person name="Hirsch C.D."/>
            <person name="Visser B."/>
            <person name="Pretorius Z.A."/>
            <person name="Steffenson B.J."/>
            <person name="Schwessinger B."/>
            <person name="Dodds P.N."/>
            <person name="Figueroa M."/>
        </authorList>
    </citation>
    <scope>NUCLEOTIDE SEQUENCE [LARGE SCALE GENOMIC DNA]</scope>
    <source>
        <strain evidence="2 3">Ug99</strain>
    </source>
</reference>
<evidence type="ECO:0000256" key="1">
    <source>
        <dbReference type="SAM" id="MobiDB-lite"/>
    </source>
</evidence>
<evidence type="ECO:0000313" key="2">
    <source>
        <dbReference type="EMBL" id="KAA1124256.1"/>
    </source>
</evidence>
<protein>
    <submittedName>
        <fullName evidence="2">Uncharacterized protein</fullName>
    </submittedName>
</protein>
<proteinExistence type="predicted"/>
<comment type="caution">
    <text evidence="2">The sequence shown here is derived from an EMBL/GenBank/DDBJ whole genome shotgun (WGS) entry which is preliminary data.</text>
</comment>
<feature type="compositionally biased region" description="Polar residues" evidence="1">
    <location>
        <begin position="81"/>
        <end position="93"/>
    </location>
</feature>
<evidence type="ECO:0000313" key="3">
    <source>
        <dbReference type="Proteomes" id="UP000325313"/>
    </source>
</evidence>
<dbReference type="AlphaFoldDB" id="A0A5B0REN3"/>